<sequence>MKITDTVTLDASQVNDDGYLVANARTARIGIQQYLGPEIGRPDLGVVNVYRDEAEVFSKRSLDTFSRIPITLDHPDDVVTADNWKQYAVGTTGDEVLRDGEYLKIGLKITDADAVKAVKDGKRELSVGYAADLVWADGVAPDGTPYQAKQTGISANHIAIVSRGRAGSQARIGDGASWGIRPFSSQTADERKSPMADTLRKVLVDGLQVETTDAGATAIEKLTADKAAVEKKLSDAETAHGAAIATKDAELAKKDAEIDDLKGKVLDGAALDAAVAARGDLLNKARAIAPDVKTDGLSDAAIRKAVVEAKLGDAVKDKAEAYIDARFDILAEDAAGTEQLRDTLTNLKPTNDAGKAQQSYVDRMTKRSA</sequence>
<proteinExistence type="predicted"/>
<dbReference type="Proteomes" id="UP000752297">
    <property type="component" value="Unassembled WGS sequence"/>
</dbReference>
<evidence type="ECO:0000313" key="3">
    <source>
        <dbReference type="EMBL" id="MBV2144235.1"/>
    </source>
</evidence>
<protein>
    <submittedName>
        <fullName evidence="3">DUF2213 domain-containing protein</fullName>
    </submittedName>
</protein>
<organism evidence="3 4">
    <name type="scientific">Falsochrobactrum tianjinense</name>
    <dbReference type="NCBI Taxonomy" id="2706015"/>
    <lineage>
        <taxon>Bacteria</taxon>
        <taxon>Pseudomonadati</taxon>
        <taxon>Pseudomonadota</taxon>
        <taxon>Alphaproteobacteria</taxon>
        <taxon>Hyphomicrobiales</taxon>
        <taxon>Brucellaceae</taxon>
        <taxon>Falsochrobactrum</taxon>
    </lineage>
</organism>
<keyword evidence="1" id="KW-0175">Coiled coil</keyword>
<dbReference type="Pfam" id="PF09979">
    <property type="entry name" value="DUF2213"/>
    <property type="match status" value="1"/>
</dbReference>
<dbReference type="RefSeq" id="WP_217678236.1">
    <property type="nucleotide sequence ID" value="NZ_JAHRVA010000005.1"/>
</dbReference>
<dbReference type="EMBL" id="JAHRVA010000005">
    <property type="protein sequence ID" value="MBV2144235.1"/>
    <property type="molecule type" value="Genomic_DNA"/>
</dbReference>
<comment type="caution">
    <text evidence="3">The sequence shown here is derived from an EMBL/GenBank/DDBJ whole genome shotgun (WGS) entry which is preliminary data.</text>
</comment>
<evidence type="ECO:0000313" key="4">
    <source>
        <dbReference type="Proteomes" id="UP000752297"/>
    </source>
</evidence>
<feature type="region of interest" description="Disordered" evidence="2">
    <location>
        <begin position="344"/>
        <end position="369"/>
    </location>
</feature>
<gene>
    <name evidence="3" type="ORF">KUG47_12095</name>
</gene>
<dbReference type="AlphaFoldDB" id="A0A949PPV6"/>
<evidence type="ECO:0000256" key="2">
    <source>
        <dbReference type="SAM" id="MobiDB-lite"/>
    </source>
</evidence>
<keyword evidence="4" id="KW-1185">Reference proteome</keyword>
<feature type="coiled-coil region" evidence="1">
    <location>
        <begin position="219"/>
        <end position="264"/>
    </location>
</feature>
<evidence type="ECO:0000256" key="1">
    <source>
        <dbReference type="SAM" id="Coils"/>
    </source>
</evidence>
<dbReference type="PIRSF" id="PIRSF029215">
    <property type="entry name" value="UCP029215"/>
    <property type="match status" value="1"/>
</dbReference>
<accession>A0A949PPV6</accession>
<name>A0A949PPV6_9HYPH</name>
<dbReference type="InterPro" id="IPR016913">
    <property type="entry name" value="UCP029215"/>
</dbReference>
<reference evidence="3 4" key="1">
    <citation type="submission" date="2021-06" db="EMBL/GenBank/DDBJ databases">
        <title>Falsochrobactrum tianjin sp.nov., a new petroleum-degrading bacteria isolated from oily soils.</title>
        <authorList>
            <person name="Chen G."/>
            <person name="Chen H."/>
            <person name="Tian J."/>
            <person name="Qing J."/>
            <person name="Zhong L."/>
            <person name="Ma W."/>
            <person name="Song Y."/>
            <person name="Cui X."/>
            <person name="Yan B."/>
        </authorList>
    </citation>
    <scope>NUCLEOTIDE SEQUENCE [LARGE SCALE GENOMIC DNA]</scope>
    <source>
        <strain evidence="3 4">TDYN1</strain>
    </source>
</reference>